<feature type="transmembrane region" description="Helical" evidence="1">
    <location>
        <begin position="780"/>
        <end position="804"/>
    </location>
</feature>
<keyword evidence="1" id="KW-1133">Transmembrane helix</keyword>
<dbReference type="InterPro" id="IPR018580">
    <property type="entry name" value="Uncharacterised_YfhO"/>
</dbReference>
<feature type="transmembrane region" description="Helical" evidence="1">
    <location>
        <begin position="366"/>
        <end position="386"/>
    </location>
</feature>
<feature type="transmembrane region" description="Helical" evidence="1">
    <location>
        <begin position="406"/>
        <end position="428"/>
    </location>
</feature>
<protein>
    <submittedName>
        <fullName evidence="2">Membrane protein YfhO</fullName>
    </submittedName>
</protein>
<organism evidence="2 3">
    <name type="scientific">Marinoscillum furvescens DSM 4134</name>
    <dbReference type="NCBI Taxonomy" id="1122208"/>
    <lineage>
        <taxon>Bacteria</taxon>
        <taxon>Pseudomonadati</taxon>
        <taxon>Bacteroidota</taxon>
        <taxon>Cytophagia</taxon>
        <taxon>Cytophagales</taxon>
        <taxon>Reichenbachiellaceae</taxon>
        <taxon>Marinoscillum</taxon>
    </lineage>
</organism>
<keyword evidence="3" id="KW-1185">Reference proteome</keyword>
<dbReference type="Proteomes" id="UP000256779">
    <property type="component" value="Unassembled WGS sequence"/>
</dbReference>
<dbReference type="Pfam" id="PF09586">
    <property type="entry name" value="YfhO"/>
    <property type="match status" value="1"/>
</dbReference>
<feature type="transmembrane region" description="Helical" evidence="1">
    <location>
        <begin position="12"/>
        <end position="31"/>
    </location>
</feature>
<evidence type="ECO:0000313" key="2">
    <source>
        <dbReference type="EMBL" id="RED96619.1"/>
    </source>
</evidence>
<evidence type="ECO:0000313" key="3">
    <source>
        <dbReference type="Proteomes" id="UP000256779"/>
    </source>
</evidence>
<dbReference type="EMBL" id="QREG01000014">
    <property type="protein sequence ID" value="RED96619.1"/>
    <property type="molecule type" value="Genomic_DNA"/>
</dbReference>
<evidence type="ECO:0000256" key="1">
    <source>
        <dbReference type="SAM" id="Phobius"/>
    </source>
</evidence>
<reference evidence="2 3" key="1">
    <citation type="submission" date="2018-07" db="EMBL/GenBank/DDBJ databases">
        <title>Genomic Encyclopedia of Type Strains, Phase IV (KMG-IV): sequencing the most valuable type-strain genomes for metagenomic binning, comparative biology and taxonomic classification.</title>
        <authorList>
            <person name="Goeker M."/>
        </authorList>
    </citation>
    <scope>NUCLEOTIDE SEQUENCE [LARGE SCALE GENOMIC DNA]</scope>
    <source>
        <strain evidence="2 3">DSM 4134</strain>
    </source>
</reference>
<accession>A0A3D9L0B2</accession>
<proteinExistence type="predicted"/>
<dbReference type="AlphaFoldDB" id="A0A3D9L0B2"/>
<feature type="transmembrane region" description="Helical" evidence="1">
    <location>
        <begin position="221"/>
        <end position="241"/>
    </location>
</feature>
<dbReference type="PANTHER" id="PTHR38454">
    <property type="entry name" value="INTEGRAL MEMBRANE PROTEIN-RELATED"/>
    <property type="match status" value="1"/>
</dbReference>
<keyword evidence="1" id="KW-0472">Membrane</keyword>
<gene>
    <name evidence="2" type="ORF">C7460_11477</name>
</gene>
<sequence length="813" mass="90413">MISKLWSILKPHLFALLGFVAIVIIAFLPMFSKGLTISAHDIMQAKGASHQLSEYRELTGEQALWMFNMFSGMPAYLNGVRFSGDFLDDVQKLLHLGIPRPAQIIFLTCLSFYLMLLAFRVRPWVAFIGALIFGFNGFNVIGIIAGHNAKIQAVAYMPLVIAGMKLTFDKKWLLGLSVFALGLGLNLHADHLQITYYLLIITILYGIAEFVVALREKHAPVFLKSAGVLVLGAVLAVGANFGKLWTVIEYSEHSTRGQKELTKVSENKTGLDKSYAFQYSNGIFEPLVMFIPNVLGGASSTPLDRDSNVGNALRNAGYNGAQLDQQLQNIPTYWGDQPLTAPYYLSSALLLILVLGFLYASKKERYWISVLVCLAIVLSWGSNFAGFNDFVFDTVPGYNKFRSVTFTIIMAMFGLVLISILGLDRFISDENKNQFKKLKTAFTISGGFVLFLLIFSAFLGYKGAIDQRIGADWFVEALRDDRAALFRQDIWRSIILILVLVGLLWALIKEKFNQTALLAAVLLLFTFDVVGLSKRFLKDNVFKRKPANELAFQATPADQVIMNESKPAQRVLNLQNPFNDAGTSFFHESIGGYHGAKMMRYQDLIEHHLSNEIASVISGLQEGERTFDNIPALNMLNTRFLKAGEGKNAVLENKKAYGEAWIVNDIKKVQTPDEEIANLDEVNLKETAIINATQFDVSQNLSGSGSITLVDKTPNMVKYKTSTQGGNSLGVLSEIYYPEGWTATIDGQEASIIRVNYVLRAIVLPSGEHEVTLSFEPNSYYVGAKVTLVFNILVLLLFLGAISFETRKYFKQA</sequence>
<feature type="transmembrane region" description="Helical" evidence="1">
    <location>
        <begin position="195"/>
        <end position="214"/>
    </location>
</feature>
<feature type="transmembrane region" description="Helical" evidence="1">
    <location>
        <begin position="515"/>
        <end position="533"/>
    </location>
</feature>
<feature type="transmembrane region" description="Helical" evidence="1">
    <location>
        <begin position="101"/>
        <end position="119"/>
    </location>
</feature>
<keyword evidence="1" id="KW-0812">Transmembrane</keyword>
<feature type="transmembrane region" description="Helical" evidence="1">
    <location>
        <begin position="440"/>
        <end position="461"/>
    </location>
</feature>
<dbReference type="OrthoDB" id="9772884at2"/>
<feature type="transmembrane region" description="Helical" evidence="1">
    <location>
        <begin position="490"/>
        <end position="508"/>
    </location>
</feature>
<dbReference type="PANTHER" id="PTHR38454:SF1">
    <property type="entry name" value="INTEGRAL MEMBRANE PROTEIN"/>
    <property type="match status" value="1"/>
</dbReference>
<feature type="transmembrane region" description="Helical" evidence="1">
    <location>
        <begin position="125"/>
        <end position="145"/>
    </location>
</feature>
<feature type="transmembrane region" description="Helical" evidence="1">
    <location>
        <begin position="341"/>
        <end position="359"/>
    </location>
</feature>
<comment type="caution">
    <text evidence="2">The sequence shown here is derived from an EMBL/GenBank/DDBJ whole genome shotgun (WGS) entry which is preliminary data.</text>
</comment>
<name>A0A3D9L0B2_MARFU</name>